<name>A0A8H8DE18_9FUNG</name>
<feature type="compositionally biased region" description="Basic residues" evidence="1">
    <location>
        <begin position="20"/>
        <end position="36"/>
    </location>
</feature>
<evidence type="ECO:0000313" key="4">
    <source>
        <dbReference type="Proteomes" id="UP000673691"/>
    </source>
</evidence>
<accession>A0A8H8DE18</accession>
<feature type="non-terminal residue" evidence="3">
    <location>
        <position position="1"/>
    </location>
</feature>
<gene>
    <name evidence="3" type="ORF">BJ554DRAFT_4922</name>
</gene>
<sequence length="246" mass="28085">VPCFGRTGAVVRARRAVRRGRLGSHAGRHLRRRRRSGLPEHWRRPSGPGRRGGVDRKGYARRPVSPTALFCGIPDRRHLHSGSQRAGGHGRDRNRDQRDDRRRLHALHPCDYQGKSGGHHRVYVGGQKQPLGHRVRRSGLVHKERLAERVRLRRQSPRNEVEAADSGRRKGAQVFLLQSRDALRGWCFFFFFGPCFFGLFLFVLDDRPARRRQSKSRRSATVCGDPARGNALPQVFTPEFATFGPR</sequence>
<protein>
    <submittedName>
        <fullName evidence="3">Uncharacterized protein</fullName>
    </submittedName>
</protein>
<keyword evidence="2" id="KW-1133">Transmembrane helix</keyword>
<reference evidence="3 4" key="1">
    <citation type="journal article" name="Sci. Rep.">
        <title>Genome-scale phylogenetic analyses confirm Olpidium as the closest living zoosporic fungus to the non-flagellated, terrestrial fungi.</title>
        <authorList>
            <person name="Chang Y."/>
            <person name="Rochon D."/>
            <person name="Sekimoto S."/>
            <person name="Wang Y."/>
            <person name="Chovatia M."/>
            <person name="Sandor L."/>
            <person name="Salamov A."/>
            <person name="Grigoriev I.V."/>
            <person name="Stajich J.E."/>
            <person name="Spatafora J.W."/>
        </authorList>
    </citation>
    <scope>NUCLEOTIDE SEQUENCE [LARGE SCALE GENOMIC DNA]</scope>
    <source>
        <strain evidence="3">S191</strain>
    </source>
</reference>
<feature type="region of interest" description="Disordered" evidence="1">
    <location>
        <begin position="20"/>
        <end position="101"/>
    </location>
</feature>
<organism evidence="3 4">
    <name type="scientific">Olpidium bornovanus</name>
    <dbReference type="NCBI Taxonomy" id="278681"/>
    <lineage>
        <taxon>Eukaryota</taxon>
        <taxon>Fungi</taxon>
        <taxon>Fungi incertae sedis</taxon>
        <taxon>Olpidiomycota</taxon>
        <taxon>Olpidiomycotina</taxon>
        <taxon>Olpidiomycetes</taxon>
        <taxon>Olpidiales</taxon>
        <taxon>Olpidiaceae</taxon>
        <taxon>Olpidium</taxon>
    </lineage>
</organism>
<evidence type="ECO:0000313" key="3">
    <source>
        <dbReference type="EMBL" id="KAG5455604.1"/>
    </source>
</evidence>
<dbReference type="EMBL" id="JAEFCI010013095">
    <property type="protein sequence ID" value="KAG5455604.1"/>
    <property type="molecule type" value="Genomic_DNA"/>
</dbReference>
<comment type="caution">
    <text evidence="3">The sequence shown here is derived from an EMBL/GenBank/DDBJ whole genome shotgun (WGS) entry which is preliminary data.</text>
</comment>
<proteinExistence type="predicted"/>
<feature type="compositionally biased region" description="Basic and acidic residues" evidence="1">
    <location>
        <begin position="89"/>
        <end position="101"/>
    </location>
</feature>
<keyword evidence="2" id="KW-0812">Transmembrane</keyword>
<feature type="transmembrane region" description="Helical" evidence="2">
    <location>
        <begin position="183"/>
        <end position="204"/>
    </location>
</feature>
<dbReference type="Proteomes" id="UP000673691">
    <property type="component" value="Unassembled WGS sequence"/>
</dbReference>
<keyword evidence="2" id="KW-0472">Membrane</keyword>
<evidence type="ECO:0000256" key="2">
    <source>
        <dbReference type="SAM" id="Phobius"/>
    </source>
</evidence>
<evidence type="ECO:0000256" key="1">
    <source>
        <dbReference type="SAM" id="MobiDB-lite"/>
    </source>
</evidence>
<keyword evidence="4" id="KW-1185">Reference proteome</keyword>
<dbReference type="AlphaFoldDB" id="A0A8H8DE18"/>